<evidence type="ECO:0000256" key="1">
    <source>
        <dbReference type="RuleBase" id="RU000487"/>
    </source>
</evidence>
<name>A0A6A6CSD0_ZASCE</name>
<dbReference type="Pfam" id="PF00022">
    <property type="entry name" value="Actin"/>
    <property type="match status" value="2"/>
</dbReference>
<dbReference type="Proteomes" id="UP000799537">
    <property type="component" value="Unassembled WGS sequence"/>
</dbReference>
<dbReference type="EMBL" id="ML993586">
    <property type="protein sequence ID" value="KAF2170064.1"/>
    <property type="molecule type" value="Genomic_DNA"/>
</dbReference>
<feature type="region of interest" description="Disordered" evidence="2">
    <location>
        <begin position="404"/>
        <end position="436"/>
    </location>
</feature>
<feature type="compositionally biased region" description="Polar residues" evidence="2">
    <location>
        <begin position="29"/>
        <end position="57"/>
    </location>
</feature>
<dbReference type="SUPFAM" id="SSF53067">
    <property type="entry name" value="Actin-like ATPase domain"/>
    <property type="match status" value="2"/>
</dbReference>
<keyword evidence="4" id="KW-1185">Reference proteome</keyword>
<evidence type="ECO:0000256" key="2">
    <source>
        <dbReference type="SAM" id="MobiDB-lite"/>
    </source>
</evidence>
<dbReference type="AlphaFoldDB" id="A0A6A6CSD0"/>
<dbReference type="OrthoDB" id="337660at2759"/>
<dbReference type="Gene3D" id="3.30.420.40">
    <property type="match status" value="2"/>
</dbReference>
<evidence type="ECO:0000313" key="4">
    <source>
        <dbReference type="Proteomes" id="UP000799537"/>
    </source>
</evidence>
<comment type="similarity">
    <text evidence="1">Belongs to the actin family.</text>
</comment>
<dbReference type="PANTHER" id="PTHR11937">
    <property type="entry name" value="ACTIN"/>
    <property type="match status" value="1"/>
</dbReference>
<dbReference type="InterPro" id="IPR004000">
    <property type="entry name" value="Actin"/>
</dbReference>
<protein>
    <recommendedName>
        <fullName evidence="5">Actin-like ATPase domain-containing protein</fullName>
    </recommendedName>
</protein>
<evidence type="ECO:0000313" key="3">
    <source>
        <dbReference type="EMBL" id="KAF2170064.1"/>
    </source>
</evidence>
<accession>A0A6A6CSD0</accession>
<feature type="compositionally biased region" description="Polar residues" evidence="2">
    <location>
        <begin position="1"/>
        <end position="22"/>
    </location>
</feature>
<reference evidence="3" key="1">
    <citation type="journal article" date="2020" name="Stud. Mycol.">
        <title>101 Dothideomycetes genomes: a test case for predicting lifestyles and emergence of pathogens.</title>
        <authorList>
            <person name="Haridas S."/>
            <person name="Albert R."/>
            <person name="Binder M."/>
            <person name="Bloem J."/>
            <person name="Labutti K."/>
            <person name="Salamov A."/>
            <person name="Andreopoulos B."/>
            <person name="Baker S."/>
            <person name="Barry K."/>
            <person name="Bills G."/>
            <person name="Bluhm B."/>
            <person name="Cannon C."/>
            <person name="Castanera R."/>
            <person name="Culley D."/>
            <person name="Daum C."/>
            <person name="Ezra D."/>
            <person name="Gonzalez J."/>
            <person name="Henrissat B."/>
            <person name="Kuo A."/>
            <person name="Liang C."/>
            <person name="Lipzen A."/>
            <person name="Lutzoni F."/>
            <person name="Magnuson J."/>
            <person name="Mondo S."/>
            <person name="Nolan M."/>
            <person name="Ohm R."/>
            <person name="Pangilinan J."/>
            <person name="Park H.-J."/>
            <person name="Ramirez L."/>
            <person name="Alfaro M."/>
            <person name="Sun H."/>
            <person name="Tritt A."/>
            <person name="Yoshinaga Y."/>
            <person name="Zwiers L.-H."/>
            <person name="Turgeon B."/>
            <person name="Goodwin S."/>
            <person name="Spatafora J."/>
            <person name="Crous P."/>
            <person name="Grigoriev I."/>
        </authorList>
    </citation>
    <scope>NUCLEOTIDE SEQUENCE</scope>
    <source>
        <strain evidence="3">ATCC 36951</strain>
    </source>
</reference>
<organism evidence="3 4">
    <name type="scientific">Zasmidium cellare ATCC 36951</name>
    <dbReference type="NCBI Taxonomy" id="1080233"/>
    <lineage>
        <taxon>Eukaryota</taxon>
        <taxon>Fungi</taxon>
        <taxon>Dikarya</taxon>
        <taxon>Ascomycota</taxon>
        <taxon>Pezizomycotina</taxon>
        <taxon>Dothideomycetes</taxon>
        <taxon>Dothideomycetidae</taxon>
        <taxon>Mycosphaerellales</taxon>
        <taxon>Mycosphaerellaceae</taxon>
        <taxon>Zasmidium</taxon>
    </lineage>
</organism>
<dbReference type="GeneID" id="54558311"/>
<dbReference type="InterPro" id="IPR043129">
    <property type="entry name" value="ATPase_NBD"/>
</dbReference>
<feature type="region of interest" description="Disordered" evidence="2">
    <location>
        <begin position="1"/>
        <end position="57"/>
    </location>
</feature>
<dbReference type="SMART" id="SM00268">
    <property type="entry name" value="ACTIN"/>
    <property type="match status" value="1"/>
</dbReference>
<proteinExistence type="inferred from homology"/>
<dbReference type="RefSeq" id="XP_033670953.1">
    <property type="nucleotide sequence ID" value="XM_033805039.1"/>
</dbReference>
<evidence type="ECO:0008006" key="5">
    <source>
        <dbReference type="Google" id="ProtNLM"/>
    </source>
</evidence>
<sequence length="527" mass="58639">MAASTTNGDYFSGRASTRTRPTASALKDSIQSPGRSPRTPTVPSLGRSISSQFGSPGSFRTEQEDIIIYELGPRHLSAGHAGESRPRCILPFTPEVNRRPGDYRHYDPQYAVKERDWRLQEEWGTGYELYRTDLRDLDLGLVEDRLDRVLRKAQTDYLQLDAKPRKAILIIPSLLPTPLLEMALKVLFRHFTQPPSIVALTTPVICCVSAGLRDALVIDIGWEETMVTALGEYKEVAQRSTVRGGKLLTREIGSMIEEHIRSTGSESLSDFKVTFKETEDVTQRMAWCRQREAQDEKSESTVRLPIFGSDPPRNTTLAFDKLTQPVETTFFATGSAFKDYDDHDLSLPLLAYRTLLSLPVDLRATCVSRIVITGAASKIPGLKRRLLQEIKHLVESRGWDQVSNYGSAKSRREKPLNERSANANLRPGSLNDSTSSIPLSPLKMPLQEAIPHADRVHDDIKDPVTMKAEREAAKGKAAPVKGIVRGVETLGPWAGASLVASMRVKGTHEIERDDFLKHGLKNGMSDI</sequence>
<dbReference type="Gene3D" id="3.90.640.10">
    <property type="entry name" value="Actin, Chain A, domain 4"/>
    <property type="match status" value="1"/>
</dbReference>
<gene>
    <name evidence="3" type="ORF">M409DRAFT_19672</name>
</gene>